<evidence type="ECO:0000313" key="2">
    <source>
        <dbReference type="Proteomes" id="UP000035642"/>
    </source>
</evidence>
<reference evidence="3" key="2">
    <citation type="submission" date="2017-02" db="UniProtKB">
        <authorList>
            <consortium name="WormBaseParasite"/>
        </authorList>
    </citation>
    <scope>IDENTIFICATION</scope>
</reference>
<dbReference type="WBParaSite" id="ACAC_0001436601-mRNA-1">
    <property type="protein sequence ID" value="ACAC_0001436601-mRNA-1"/>
    <property type="gene ID" value="ACAC_0001436601"/>
</dbReference>
<proteinExistence type="predicted"/>
<keyword evidence="2" id="KW-1185">Reference proteome</keyword>
<accession>A0A0K0DRH7</accession>
<dbReference type="Proteomes" id="UP000035642">
    <property type="component" value="Unassembled WGS sequence"/>
</dbReference>
<protein>
    <submittedName>
        <fullName evidence="3">Vomeronasal type-2 receptor 26</fullName>
    </submittedName>
</protein>
<dbReference type="AlphaFoldDB" id="A0A0K0DRH7"/>
<keyword evidence="1" id="KW-1133">Transmembrane helix</keyword>
<feature type="transmembrane region" description="Helical" evidence="1">
    <location>
        <begin position="20"/>
        <end position="45"/>
    </location>
</feature>
<keyword evidence="1" id="KW-0472">Membrane</keyword>
<evidence type="ECO:0000313" key="3">
    <source>
        <dbReference type="WBParaSite" id="ACAC_0001436601-mRNA-1"/>
    </source>
</evidence>
<reference evidence="2" key="1">
    <citation type="submission" date="2012-09" db="EMBL/GenBank/DDBJ databases">
        <authorList>
            <person name="Martin A.A."/>
        </authorList>
    </citation>
    <scope>NUCLEOTIDE SEQUENCE</scope>
</reference>
<evidence type="ECO:0000256" key="1">
    <source>
        <dbReference type="SAM" id="Phobius"/>
    </source>
</evidence>
<name>A0A0K0DRH7_ANGCA</name>
<keyword evidence="1" id="KW-0812">Transmembrane</keyword>
<organism evidence="2 3">
    <name type="scientific">Angiostrongylus cantonensis</name>
    <name type="common">Rat lungworm</name>
    <dbReference type="NCBI Taxonomy" id="6313"/>
    <lineage>
        <taxon>Eukaryota</taxon>
        <taxon>Metazoa</taxon>
        <taxon>Ecdysozoa</taxon>
        <taxon>Nematoda</taxon>
        <taxon>Chromadorea</taxon>
        <taxon>Rhabditida</taxon>
        <taxon>Rhabditina</taxon>
        <taxon>Rhabditomorpha</taxon>
        <taxon>Strongyloidea</taxon>
        <taxon>Metastrongylidae</taxon>
        <taxon>Angiostrongylus</taxon>
    </lineage>
</organism>
<feature type="transmembrane region" description="Helical" evidence="1">
    <location>
        <begin position="102"/>
        <end position="122"/>
    </location>
</feature>
<sequence>MLLCLVQGKAVYILTTRGRVLPFFTLLLPCLQILSTSMLMLIVCLQQDQDKQKHVNTLSNFQMQITLFCLRFIDLTVFSTLTPSVCSSYYSYLEFKPCHTHVSISAAVTEYTWMCLIALFYVSQINDYKCFTLNLTVTENDTIPREDLFNYYPAFMTAAFDNAPFANIRPRRQLRWRPPSTPGLPKTSHRCLSRKCLMQ</sequence>